<dbReference type="AlphaFoldDB" id="A0A1W1UTC3"/>
<dbReference type="GO" id="GO:0006633">
    <property type="term" value="P:fatty acid biosynthetic process"/>
    <property type="evidence" value="ECO:0007669"/>
    <property type="project" value="UniProtKB-UniRule"/>
</dbReference>
<dbReference type="PANTHER" id="PTHR43091">
    <property type="entry name" value="3-OXOACYL-[ACYL-CARRIER-PROTEIN] SYNTHASE"/>
    <property type="match status" value="1"/>
</dbReference>
<keyword evidence="12" id="KW-0963">Cytoplasm</keyword>
<keyword evidence="6 12" id="KW-0276">Fatty acid metabolism</keyword>
<comment type="catalytic activity">
    <reaction evidence="11">
        <text>malonyl-[ACP] + acetyl-CoA + H(+) = 3-oxobutanoyl-[ACP] + CO2 + CoA</text>
        <dbReference type="Rhea" id="RHEA:12080"/>
        <dbReference type="Rhea" id="RHEA-COMP:9623"/>
        <dbReference type="Rhea" id="RHEA-COMP:9625"/>
        <dbReference type="ChEBI" id="CHEBI:15378"/>
        <dbReference type="ChEBI" id="CHEBI:16526"/>
        <dbReference type="ChEBI" id="CHEBI:57287"/>
        <dbReference type="ChEBI" id="CHEBI:57288"/>
        <dbReference type="ChEBI" id="CHEBI:78449"/>
        <dbReference type="ChEBI" id="CHEBI:78450"/>
        <dbReference type="EC" id="2.3.1.180"/>
    </reaction>
    <physiologicalReaction direction="left-to-right" evidence="11">
        <dbReference type="Rhea" id="RHEA:12081"/>
    </physiologicalReaction>
</comment>
<evidence type="ECO:0000256" key="4">
    <source>
        <dbReference type="ARBA" id="ARBA00022516"/>
    </source>
</evidence>
<evidence type="ECO:0000313" key="16">
    <source>
        <dbReference type="Proteomes" id="UP000192408"/>
    </source>
</evidence>
<comment type="similarity">
    <text evidence="2 12">Belongs to the thiolase-like superfamily. FabH family.</text>
</comment>
<protein>
    <recommendedName>
        <fullName evidence="3 12">Beta-ketoacyl-[acyl-carrier-protein] synthase III</fullName>
        <shortName evidence="12">Beta-ketoacyl-ACP synthase III</shortName>
        <shortName evidence="12">KAS III</shortName>
        <ecNumber evidence="3 12">2.3.1.180</ecNumber>
    </recommendedName>
    <alternativeName>
        <fullName evidence="12">3-oxoacyl-[acyl-carrier-protein] synthase 3</fullName>
    </alternativeName>
    <alternativeName>
        <fullName evidence="12">3-oxoacyl-[acyl-carrier-protein] synthase III</fullName>
    </alternativeName>
</protein>
<comment type="subunit">
    <text evidence="12">Homodimer.</text>
</comment>
<dbReference type="Gene3D" id="3.40.47.10">
    <property type="match status" value="1"/>
</dbReference>
<dbReference type="Proteomes" id="UP000192408">
    <property type="component" value="Unassembled WGS sequence"/>
</dbReference>
<feature type="domain" description="Beta-ketoacyl-[acyl-carrier-protein] synthase III C-terminal" evidence="13">
    <location>
        <begin position="230"/>
        <end position="318"/>
    </location>
</feature>
<evidence type="ECO:0000256" key="8">
    <source>
        <dbReference type="ARBA" id="ARBA00023160"/>
    </source>
</evidence>
<dbReference type="NCBIfam" id="NF006829">
    <property type="entry name" value="PRK09352.1"/>
    <property type="match status" value="1"/>
</dbReference>
<dbReference type="SUPFAM" id="SSF53901">
    <property type="entry name" value="Thiolase-like"/>
    <property type="match status" value="1"/>
</dbReference>
<dbReference type="UniPathway" id="UPA00094"/>
<accession>A0A1W1UTC3</accession>
<dbReference type="Pfam" id="PF08545">
    <property type="entry name" value="ACP_syn_III"/>
    <property type="match status" value="1"/>
</dbReference>
<evidence type="ECO:0000256" key="7">
    <source>
        <dbReference type="ARBA" id="ARBA00023098"/>
    </source>
</evidence>
<proteinExistence type="inferred from homology"/>
<dbReference type="EC" id="2.3.1.180" evidence="3 12"/>
<dbReference type="GO" id="GO:0005737">
    <property type="term" value="C:cytoplasm"/>
    <property type="evidence" value="ECO:0007669"/>
    <property type="project" value="UniProtKB-SubCell"/>
</dbReference>
<comment type="pathway">
    <text evidence="1 12">Lipid metabolism; fatty acid biosynthesis.</text>
</comment>
<evidence type="ECO:0000256" key="11">
    <source>
        <dbReference type="ARBA" id="ARBA00051096"/>
    </source>
</evidence>
<feature type="region of interest" description="ACP-binding" evidence="12">
    <location>
        <begin position="247"/>
        <end position="251"/>
    </location>
</feature>
<feature type="domain" description="Beta-ketoacyl-[acyl-carrier-protein] synthase III N-terminal" evidence="14">
    <location>
        <begin position="107"/>
        <end position="184"/>
    </location>
</feature>
<evidence type="ECO:0000256" key="6">
    <source>
        <dbReference type="ARBA" id="ARBA00022832"/>
    </source>
</evidence>
<keyword evidence="8 12" id="KW-0275">Fatty acid biosynthesis</keyword>
<organism evidence="15 16">
    <name type="scientific">Pasteurella testudinis DSM 23072</name>
    <dbReference type="NCBI Taxonomy" id="1122938"/>
    <lineage>
        <taxon>Bacteria</taxon>
        <taxon>Pseudomonadati</taxon>
        <taxon>Pseudomonadota</taxon>
        <taxon>Gammaproteobacteria</taxon>
        <taxon>Pasteurellales</taxon>
        <taxon>Pasteurellaceae</taxon>
        <taxon>Pasteurella</taxon>
    </lineage>
</organism>
<reference evidence="16" key="1">
    <citation type="submission" date="2017-04" db="EMBL/GenBank/DDBJ databases">
        <authorList>
            <person name="Varghese N."/>
            <person name="Submissions S."/>
        </authorList>
    </citation>
    <scope>NUCLEOTIDE SEQUENCE [LARGE SCALE GENOMIC DNA]</scope>
    <source>
        <strain evidence="16">DSM 23072</strain>
    </source>
</reference>
<dbReference type="CDD" id="cd00830">
    <property type="entry name" value="KAS_III"/>
    <property type="match status" value="1"/>
</dbReference>
<comment type="subcellular location">
    <subcellularLocation>
        <location evidence="12">Cytoplasm</location>
    </subcellularLocation>
</comment>
<dbReference type="FunFam" id="3.40.47.10:FF:000004">
    <property type="entry name" value="3-oxoacyl-[acyl-carrier-protein] synthase 3"/>
    <property type="match status" value="1"/>
</dbReference>
<feature type="active site" evidence="12">
    <location>
        <position position="276"/>
    </location>
</feature>
<dbReference type="STRING" id="1122938.SAMN05660772_00739"/>
<dbReference type="Pfam" id="PF08541">
    <property type="entry name" value="ACP_syn_III_C"/>
    <property type="match status" value="1"/>
</dbReference>
<evidence type="ECO:0000259" key="13">
    <source>
        <dbReference type="Pfam" id="PF08541"/>
    </source>
</evidence>
<feature type="active site" evidence="12">
    <location>
        <position position="113"/>
    </location>
</feature>
<dbReference type="RefSeq" id="WP_084256868.1">
    <property type="nucleotide sequence ID" value="NZ_FWWV01000013.1"/>
</dbReference>
<keyword evidence="9 12" id="KW-0511">Multifunctional enzyme</keyword>
<name>A0A1W1UTC3_9PAST</name>
<keyword evidence="10 12" id="KW-0012">Acyltransferase</keyword>
<evidence type="ECO:0000256" key="3">
    <source>
        <dbReference type="ARBA" id="ARBA00012333"/>
    </source>
</evidence>
<comment type="domain">
    <text evidence="12">The last Arg residue of the ACP-binding site is essential for the weak association between ACP/AcpP and FabH.</text>
</comment>
<dbReference type="GO" id="GO:0004315">
    <property type="term" value="F:3-oxoacyl-[acyl-carrier-protein] synthase activity"/>
    <property type="evidence" value="ECO:0007669"/>
    <property type="project" value="InterPro"/>
</dbReference>
<evidence type="ECO:0000256" key="12">
    <source>
        <dbReference type="HAMAP-Rule" id="MF_01815"/>
    </source>
</evidence>
<dbReference type="NCBIfam" id="TIGR00747">
    <property type="entry name" value="fabH"/>
    <property type="match status" value="1"/>
</dbReference>
<keyword evidence="5 12" id="KW-0808">Transferase</keyword>
<dbReference type="GO" id="GO:0033818">
    <property type="term" value="F:beta-ketoacyl-acyl-carrier-protein synthase III activity"/>
    <property type="evidence" value="ECO:0007669"/>
    <property type="project" value="UniProtKB-UniRule"/>
</dbReference>
<dbReference type="EMBL" id="FWWV01000013">
    <property type="protein sequence ID" value="SMB83954.1"/>
    <property type="molecule type" value="Genomic_DNA"/>
</dbReference>
<dbReference type="InterPro" id="IPR016039">
    <property type="entry name" value="Thiolase-like"/>
</dbReference>
<evidence type="ECO:0000256" key="10">
    <source>
        <dbReference type="ARBA" id="ARBA00023315"/>
    </source>
</evidence>
<evidence type="ECO:0000256" key="9">
    <source>
        <dbReference type="ARBA" id="ARBA00023268"/>
    </source>
</evidence>
<dbReference type="InterPro" id="IPR013747">
    <property type="entry name" value="ACP_syn_III_C"/>
</dbReference>
<evidence type="ECO:0000256" key="2">
    <source>
        <dbReference type="ARBA" id="ARBA00008642"/>
    </source>
</evidence>
<dbReference type="HAMAP" id="MF_01815">
    <property type="entry name" value="FabH"/>
    <property type="match status" value="1"/>
</dbReference>
<keyword evidence="16" id="KW-1185">Reference proteome</keyword>
<gene>
    <name evidence="12" type="primary">fabH</name>
    <name evidence="15" type="ORF">SAMN05660772_00739</name>
</gene>
<evidence type="ECO:0000256" key="5">
    <source>
        <dbReference type="ARBA" id="ARBA00022679"/>
    </source>
</evidence>
<feature type="active site" evidence="12">
    <location>
        <position position="246"/>
    </location>
</feature>
<dbReference type="PANTHER" id="PTHR43091:SF1">
    <property type="entry name" value="BETA-KETOACYL-[ACYL-CARRIER-PROTEIN] SYNTHASE III, CHLOROPLASTIC"/>
    <property type="match status" value="1"/>
</dbReference>
<dbReference type="InterPro" id="IPR004655">
    <property type="entry name" value="FabH"/>
</dbReference>
<evidence type="ECO:0000259" key="14">
    <source>
        <dbReference type="Pfam" id="PF08545"/>
    </source>
</evidence>
<evidence type="ECO:0000256" key="1">
    <source>
        <dbReference type="ARBA" id="ARBA00005194"/>
    </source>
</evidence>
<dbReference type="InterPro" id="IPR013751">
    <property type="entry name" value="ACP_syn_III_N"/>
</dbReference>
<comment type="function">
    <text evidence="12">Catalyzes the condensation reaction of fatty acid synthesis by the addition to an acyl acceptor of two carbons from malonyl-ACP. Catalyzes the first condensation reaction which initiates fatty acid synthesis and may therefore play a role in governing the total rate of fatty acid production. Possesses both acetoacetyl-ACP synthase and acetyl transacylase activities. Its substrate specificity determines the biosynthesis of branched-chain and/or straight-chain of fatty acids.</text>
</comment>
<sequence>MFSKILATGSYLPQQIRTNADLEKMVDTSDEWISVRTGIKERRIASADETVASMGTEAAKKCFEMAGDLDVNEIDLVLVATTSSSHAFPSSACLIQKALGIEDAIAFDIAAACSGFVYALSVADQFIRTGQVKKALVVGADLFSRSLDEQDRSTVILFGDGAGAVILEASEEAGILSTHLHSDPTQGEVLVLENAKRSRNEASPAYLTMQGNETFKIAVRQLANVVEETLTANNLDKKDIDWLVPHQANLRIISATAKKLDMDMSQVVVTLDRHGNTSAGSIPSALDEAVRDGRIQRSQLILMEAFGGGLTWGSVLARF</sequence>
<keyword evidence="4 12" id="KW-0444">Lipid biosynthesis</keyword>
<evidence type="ECO:0000313" key="15">
    <source>
        <dbReference type="EMBL" id="SMB83954.1"/>
    </source>
</evidence>
<keyword evidence="7 12" id="KW-0443">Lipid metabolism</keyword>